<dbReference type="Proteomes" id="UP000282378">
    <property type="component" value="Unassembled WGS sequence"/>
</dbReference>
<sequence>PQAELAIHVGCALREPAANELLIYPRSVLVAVSEMTAELAAHVRTALRDSNIAEQSLACLLASEEQMASALLHQA</sequence>
<reference evidence="1 2" key="1">
    <citation type="submission" date="2018-08" db="EMBL/GenBank/DDBJ databases">
        <title>Recombination of ecologically and evolutionarily significant loci maintains genetic cohesion in the Pseudomonas syringae species complex.</title>
        <authorList>
            <person name="Dillon M."/>
            <person name="Thakur S."/>
            <person name="Almeida R.N.D."/>
            <person name="Weir B.S."/>
            <person name="Guttman D.S."/>
        </authorList>
    </citation>
    <scope>NUCLEOTIDE SEQUENCE [LARGE SCALE GENOMIC DNA]</scope>
    <source>
        <strain evidence="1 2">88_10</strain>
    </source>
</reference>
<dbReference type="GO" id="GO:0032259">
    <property type="term" value="P:methylation"/>
    <property type="evidence" value="ECO:0007669"/>
    <property type="project" value="UniProtKB-KW"/>
</dbReference>
<keyword evidence="1" id="KW-0489">Methyltransferase</keyword>
<keyword evidence="1" id="KW-0808">Transferase</keyword>
<dbReference type="GO" id="GO:0008168">
    <property type="term" value="F:methyltransferase activity"/>
    <property type="evidence" value="ECO:0007669"/>
    <property type="project" value="UniProtKB-KW"/>
</dbReference>
<name>A0A3M2ZM34_PSEYM</name>
<feature type="non-terminal residue" evidence="1">
    <location>
        <position position="75"/>
    </location>
</feature>
<gene>
    <name evidence="1" type="ORF">APX70_05878</name>
</gene>
<accession>A0A3M2ZM34</accession>
<comment type="caution">
    <text evidence="1">The sequence shown here is derived from an EMBL/GenBank/DDBJ whole genome shotgun (WGS) entry which is preliminary data.</text>
</comment>
<feature type="non-terminal residue" evidence="1">
    <location>
        <position position="1"/>
    </location>
</feature>
<proteinExistence type="predicted"/>
<evidence type="ECO:0000313" key="2">
    <source>
        <dbReference type="Proteomes" id="UP000282378"/>
    </source>
</evidence>
<dbReference type="EMBL" id="RBNL01001484">
    <property type="protein sequence ID" value="RML89125.1"/>
    <property type="molecule type" value="Genomic_DNA"/>
</dbReference>
<protein>
    <submittedName>
        <fullName evidence="1">CbiG protein/precorrin-3B C17-methyltransferase</fullName>
    </submittedName>
</protein>
<evidence type="ECO:0000313" key="1">
    <source>
        <dbReference type="EMBL" id="RML89125.1"/>
    </source>
</evidence>
<organism evidence="1 2">
    <name type="scientific">Pseudomonas syringae pv. maculicola</name>
    <dbReference type="NCBI Taxonomy" id="59511"/>
    <lineage>
        <taxon>Bacteria</taxon>
        <taxon>Pseudomonadati</taxon>
        <taxon>Pseudomonadota</taxon>
        <taxon>Gammaproteobacteria</taxon>
        <taxon>Pseudomonadales</taxon>
        <taxon>Pseudomonadaceae</taxon>
        <taxon>Pseudomonas</taxon>
    </lineage>
</organism>
<dbReference type="AlphaFoldDB" id="A0A3M2ZM34"/>